<proteinExistence type="predicted"/>
<dbReference type="Proteomes" id="UP001239445">
    <property type="component" value="Unassembled WGS sequence"/>
</dbReference>
<dbReference type="InterPro" id="IPR000073">
    <property type="entry name" value="AB_hydrolase_1"/>
</dbReference>
<dbReference type="Pfam" id="PF12697">
    <property type="entry name" value="Abhydrolase_6"/>
    <property type="match status" value="1"/>
</dbReference>
<evidence type="ECO:0000259" key="2">
    <source>
        <dbReference type="Pfam" id="PF12697"/>
    </source>
</evidence>
<sequence>MNMAQQQPRPWTSWHARTVQVPAADQPTSKPDVDAEVHLRAMVSFSGEDDAQDKRPTIVFLHFWGGSARTWSLAAPAVAARFRCVAVDLRGWGGSASASSAEGYSMADMARDMEGVVAEVVPGGRQGGVVLVGLSMGAKVAMLVARRRVVNVVGLVLVSPAPPGPLVLPESMREQQVHAYDGEELARAAAVGVLTRSFGEENKELPRFVVEDMLGGSAGAKAAWPMYGMAEDVSEGLEEVKIPILVLAADGDVVEPVERVREKVLGKLHEGARMVVLEGSGHLSPLDVPEKVAEHVIAFVEGLGSGGRFIFEDVTTYC</sequence>
<dbReference type="PANTHER" id="PTHR43798">
    <property type="entry name" value="MONOACYLGLYCEROL LIPASE"/>
    <property type="match status" value="1"/>
</dbReference>
<keyword evidence="1" id="KW-0378">Hydrolase</keyword>
<dbReference type="GO" id="GO:0016787">
    <property type="term" value="F:hydrolase activity"/>
    <property type="evidence" value="ECO:0007669"/>
    <property type="project" value="UniProtKB-KW"/>
</dbReference>
<dbReference type="EMBL" id="MU839836">
    <property type="protein sequence ID" value="KAK1753938.1"/>
    <property type="molecule type" value="Genomic_DNA"/>
</dbReference>
<feature type="domain" description="AB hydrolase-1" evidence="2">
    <location>
        <begin position="58"/>
        <end position="294"/>
    </location>
</feature>
<dbReference type="InterPro" id="IPR000639">
    <property type="entry name" value="Epox_hydrolase-like"/>
</dbReference>
<organism evidence="3 4">
    <name type="scientific">Echria macrotheca</name>
    <dbReference type="NCBI Taxonomy" id="438768"/>
    <lineage>
        <taxon>Eukaryota</taxon>
        <taxon>Fungi</taxon>
        <taxon>Dikarya</taxon>
        <taxon>Ascomycota</taxon>
        <taxon>Pezizomycotina</taxon>
        <taxon>Sordariomycetes</taxon>
        <taxon>Sordariomycetidae</taxon>
        <taxon>Sordariales</taxon>
        <taxon>Schizotheciaceae</taxon>
        <taxon>Echria</taxon>
    </lineage>
</organism>
<evidence type="ECO:0000313" key="4">
    <source>
        <dbReference type="Proteomes" id="UP001239445"/>
    </source>
</evidence>
<dbReference type="PANTHER" id="PTHR43798:SF31">
    <property type="entry name" value="AB HYDROLASE SUPERFAMILY PROTEIN YCLE"/>
    <property type="match status" value="1"/>
</dbReference>
<gene>
    <name evidence="3" type="ORF">QBC47DRAFT_461934</name>
</gene>
<protein>
    <submittedName>
        <fullName evidence="3">Alpha/beta-hydrolase</fullName>
    </submittedName>
</protein>
<dbReference type="PRINTS" id="PR00412">
    <property type="entry name" value="EPOXHYDRLASE"/>
</dbReference>
<reference evidence="3" key="1">
    <citation type="submission" date="2023-06" db="EMBL/GenBank/DDBJ databases">
        <title>Genome-scale phylogeny and comparative genomics of the fungal order Sordariales.</title>
        <authorList>
            <consortium name="Lawrence Berkeley National Laboratory"/>
            <person name="Hensen N."/>
            <person name="Bonometti L."/>
            <person name="Westerberg I."/>
            <person name="Brannstrom I.O."/>
            <person name="Guillou S."/>
            <person name="Cros-Aarteil S."/>
            <person name="Calhoun S."/>
            <person name="Haridas S."/>
            <person name="Kuo A."/>
            <person name="Mondo S."/>
            <person name="Pangilinan J."/>
            <person name="Riley R."/>
            <person name="Labutti K."/>
            <person name="Andreopoulos B."/>
            <person name="Lipzen A."/>
            <person name="Chen C."/>
            <person name="Yanf M."/>
            <person name="Daum C."/>
            <person name="Ng V."/>
            <person name="Clum A."/>
            <person name="Steindorff A."/>
            <person name="Ohm R."/>
            <person name="Martin F."/>
            <person name="Silar P."/>
            <person name="Natvig D."/>
            <person name="Lalanne C."/>
            <person name="Gautier V."/>
            <person name="Ament-Velasquez S.L."/>
            <person name="Kruys A."/>
            <person name="Hutchinson M.I."/>
            <person name="Powell A.J."/>
            <person name="Barry K."/>
            <person name="Miller A.N."/>
            <person name="Grigoriev I.V."/>
            <person name="Debuchy R."/>
            <person name="Gladieux P."/>
            <person name="Thoren M.H."/>
            <person name="Johannesson H."/>
        </authorList>
    </citation>
    <scope>NUCLEOTIDE SEQUENCE</scope>
    <source>
        <strain evidence="3">PSN4</strain>
    </source>
</reference>
<dbReference type="InterPro" id="IPR029058">
    <property type="entry name" value="AB_hydrolase_fold"/>
</dbReference>
<dbReference type="InterPro" id="IPR050266">
    <property type="entry name" value="AB_hydrolase_sf"/>
</dbReference>
<evidence type="ECO:0000313" key="3">
    <source>
        <dbReference type="EMBL" id="KAK1753938.1"/>
    </source>
</evidence>
<keyword evidence="4" id="KW-1185">Reference proteome</keyword>
<dbReference type="AlphaFoldDB" id="A0AAJ0B924"/>
<name>A0AAJ0B924_9PEZI</name>
<comment type="caution">
    <text evidence="3">The sequence shown here is derived from an EMBL/GenBank/DDBJ whole genome shotgun (WGS) entry which is preliminary data.</text>
</comment>
<evidence type="ECO:0000256" key="1">
    <source>
        <dbReference type="ARBA" id="ARBA00022801"/>
    </source>
</evidence>
<accession>A0AAJ0B924</accession>
<dbReference type="SUPFAM" id="SSF53474">
    <property type="entry name" value="alpha/beta-Hydrolases"/>
    <property type="match status" value="1"/>
</dbReference>
<dbReference type="GO" id="GO:0016020">
    <property type="term" value="C:membrane"/>
    <property type="evidence" value="ECO:0007669"/>
    <property type="project" value="TreeGrafter"/>
</dbReference>
<dbReference type="Gene3D" id="3.40.50.1820">
    <property type="entry name" value="alpha/beta hydrolase"/>
    <property type="match status" value="1"/>
</dbReference>